<sequence length="101" mass="11400">MVGRTKQTATQLVEPQRQKHNFPEVRADFLSRRCAPLAGARSVPGATKEAPPGDLSAHPRRFARTSEHLLKRSFFFFIDVMRSRCTPASRRSKGTKALSKY</sequence>
<reference evidence="2" key="1">
    <citation type="submission" date="2023-10" db="EMBL/GenBank/DDBJ databases">
        <authorList>
            <person name="Chen Y."/>
            <person name="Shah S."/>
            <person name="Dougan E. K."/>
            <person name="Thang M."/>
            <person name="Chan C."/>
        </authorList>
    </citation>
    <scope>NUCLEOTIDE SEQUENCE [LARGE SCALE GENOMIC DNA]</scope>
</reference>
<evidence type="ECO:0000256" key="1">
    <source>
        <dbReference type="SAM" id="MobiDB-lite"/>
    </source>
</evidence>
<proteinExistence type="predicted"/>
<comment type="caution">
    <text evidence="2">The sequence shown here is derived from an EMBL/GenBank/DDBJ whole genome shotgun (WGS) entry which is preliminary data.</text>
</comment>
<keyword evidence="3" id="KW-1185">Reference proteome</keyword>
<dbReference type="EMBL" id="CAUYUJ010014167">
    <property type="protein sequence ID" value="CAK0837615.1"/>
    <property type="molecule type" value="Genomic_DNA"/>
</dbReference>
<dbReference type="Proteomes" id="UP001189429">
    <property type="component" value="Unassembled WGS sequence"/>
</dbReference>
<organism evidence="2 3">
    <name type="scientific">Prorocentrum cordatum</name>
    <dbReference type="NCBI Taxonomy" id="2364126"/>
    <lineage>
        <taxon>Eukaryota</taxon>
        <taxon>Sar</taxon>
        <taxon>Alveolata</taxon>
        <taxon>Dinophyceae</taxon>
        <taxon>Prorocentrales</taxon>
        <taxon>Prorocentraceae</taxon>
        <taxon>Prorocentrum</taxon>
    </lineage>
</organism>
<feature type="region of interest" description="Disordered" evidence="1">
    <location>
        <begin position="1"/>
        <end position="20"/>
    </location>
</feature>
<accession>A0ABN9SYR7</accession>
<gene>
    <name evidence="2" type="ORF">PCOR1329_LOCUS33760</name>
</gene>
<evidence type="ECO:0000313" key="3">
    <source>
        <dbReference type="Proteomes" id="UP001189429"/>
    </source>
</evidence>
<protein>
    <submittedName>
        <fullName evidence="2">Uncharacterized protein</fullName>
    </submittedName>
</protein>
<name>A0ABN9SYR7_9DINO</name>
<evidence type="ECO:0000313" key="2">
    <source>
        <dbReference type="EMBL" id="CAK0837615.1"/>
    </source>
</evidence>
<feature type="compositionally biased region" description="Polar residues" evidence="1">
    <location>
        <begin position="1"/>
        <end position="13"/>
    </location>
</feature>